<proteinExistence type="predicted"/>
<evidence type="ECO:0000313" key="2">
    <source>
        <dbReference type="EMBL" id="AAA62951.1"/>
    </source>
</evidence>
<accession>Q50011</accession>
<dbReference type="AlphaFoldDB" id="Q50011"/>
<reference evidence="2" key="2">
    <citation type="submission" date="1995-04" db="EMBL/GenBank/DDBJ databases">
        <authorList>
            <person name="Smith D.R."/>
        </authorList>
    </citation>
    <scope>NUCLEOTIDE SEQUENCE</scope>
</reference>
<sequence length="85" mass="9257">MVVKYDGYHHRTNSPVSTSAIRTSGASSKNSAVIIIRMIIEGKPEDVAQHIHASELPLHLNGCTHHASNHRYGLNLTTQTLNSNG</sequence>
<organism evidence="2">
    <name type="scientific">Mycobacterium leprae</name>
    <dbReference type="NCBI Taxonomy" id="1769"/>
    <lineage>
        <taxon>Bacteria</taxon>
        <taxon>Bacillati</taxon>
        <taxon>Actinomycetota</taxon>
        <taxon>Actinomycetes</taxon>
        <taxon>Mycobacteriales</taxon>
        <taxon>Mycobacteriaceae</taxon>
        <taxon>Mycobacterium</taxon>
    </lineage>
</organism>
<feature type="compositionally biased region" description="Polar residues" evidence="1">
    <location>
        <begin position="13"/>
        <end position="23"/>
    </location>
</feature>
<feature type="region of interest" description="Disordered" evidence="1">
    <location>
        <begin position="1"/>
        <end position="23"/>
    </location>
</feature>
<dbReference type="EMBL" id="U15181">
    <property type="protein sequence ID" value="AAA62951.1"/>
    <property type="molecule type" value="Genomic_DNA"/>
</dbReference>
<reference evidence="2" key="1">
    <citation type="submission" date="1994-09" db="EMBL/GenBank/DDBJ databases">
        <authorList>
            <person name="Robison K."/>
        </authorList>
    </citation>
    <scope>NUCLEOTIDE SEQUENCE</scope>
</reference>
<evidence type="ECO:0000256" key="1">
    <source>
        <dbReference type="SAM" id="MobiDB-lite"/>
    </source>
</evidence>
<name>Q50011_MYCLR</name>
<protein>
    <submittedName>
        <fullName evidence="2">U1764aa</fullName>
    </submittedName>
</protein>